<comment type="caution">
    <text evidence="3">The sequence shown here is derived from an EMBL/GenBank/DDBJ whole genome shotgun (WGS) entry which is preliminary data.</text>
</comment>
<evidence type="ECO:0000313" key="3">
    <source>
        <dbReference type="EMBL" id="MEU1956293.1"/>
    </source>
</evidence>
<evidence type="ECO:0008006" key="5">
    <source>
        <dbReference type="Google" id="ProtNLM"/>
    </source>
</evidence>
<gene>
    <name evidence="3" type="ORF">ABZ510_31160</name>
</gene>
<dbReference type="RefSeq" id="WP_356959004.1">
    <property type="nucleotide sequence ID" value="NZ_JBEYBD010000021.1"/>
</dbReference>
<accession>A0ABV2WZI8</accession>
<evidence type="ECO:0000256" key="1">
    <source>
        <dbReference type="SAM" id="MobiDB-lite"/>
    </source>
</evidence>
<feature type="region of interest" description="Disordered" evidence="1">
    <location>
        <begin position="92"/>
        <end position="129"/>
    </location>
</feature>
<protein>
    <recommendedName>
        <fullName evidence="5">Integral membrane protein</fullName>
    </recommendedName>
</protein>
<dbReference type="EMBL" id="JBEYBF010000035">
    <property type="protein sequence ID" value="MEU1956293.1"/>
    <property type="molecule type" value="Genomic_DNA"/>
</dbReference>
<reference evidence="3 4" key="1">
    <citation type="submission" date="2024-06" db="EMBL/GenBank/DDBJ databases">
        <title>The Natural Products Discovery Center: Release of the First 8490 Sequenced Strains for Exploring Actinobacteria Biosynthetic Diversity.</title>
        <authorList>
            <person name="Kalkreuter E."/>
            <person name="Kautsar S.A."/>
            <person name="Yang D."/>
            <person name="Bader C.D."/>
            <person name="Teijaro C.N."/>
            <person name="Fluegel L."/>
            <person name="Davis C.M."/>
            <person name="Simpson J.R."/>
            <person name="Lauterbach L."/>
            <person name="Steele A.D."/>
            <person name="Gui C."/>
            <person name="Meng S."/>
            <person name="Li G."/>
            <person name="Viehrig K."/>
            <person name="Ye F."/>
            <person name="Su P."/>
            <person name="Kiefer A.F."/>
            <person name="Nichols A."/>
            <person name="Cepeda A.J."/>
            <person name="Yan W."/>
            <person name="Fan B."/>
            <person name="Jiang Y."/>
            <person name="Adhikari A."/>
            <person name="Zheng C.-J."/>
            <person name="Schuster L."/>
            <person name="Cowan T.M."/>
            <person name="Smanski M.J."/>
            <person name="Chevrette M.G."/>
            <person name="De Carvalho L.P.S."/>
            <person name="Shen B."/>
        </authorList>
    </citation>
    <scope>NUCLEOTIDE SEQUENCE [LARGE SCALE GENOMIC DNA]</scope>
    <source>
        <strain evidence="3 4">NPDC019708</strain>
    </source>
</reference>
<keyword evidence="2" id="KW-0812">Transmembrane</keyword>
<sequence length="129" mass="13497">MIIIFGLVVLLAAVIIAVAGVLGNAGTAHTLTDNFSVFGYHVTGSTGTLFLYGIIVGAVAAAGLGVLLAGARRTSRRGRLARRELKRTRETIAGPDDIRTVSTTTADSPRTWRHPFGGHQVTGTTTAPR</sequence>
<organism evidence="3 4">
    <name type="scientific">Nocardia rhamnosiphila</name>
    <dbReference type="NCBI Taxonomy" id="426716"/>
    <lineage>
        <taxon>Bacteria</taxon>
        <taxon>Bacillati</taxon>
        <taxon>Actinomycetota</taxon>
        <taxon>Actinomycetes</taxon>
        <taxon>Mycobacteriales</taxon>
        <taxon>Nocardiaceae</taxon>
        <taxon>Nocardia</taxon>
    </lineage>
</organism>
<proteinExistence type="predicted"/>
<evidence type="ECO:0000256" key="2">
    <source>
        <dbReference type="SAM" id="Phobius"/>
    </source>
</evidence>
<name>A0ABV2WZI8_9NOCA</name>
<feature type="transmembrane region" description="Helical" evidence="2">
    <location>
        <begin position="49"/>
        <end position="70"/>
    </location>
</feature>
<dbReference type="Proteomes" id="UP001550628">
    <property type="component" value="Unassembled WGS sequence"/>
</dbReference>
<keyword evidence="2" id="KW-1133">Transmembrane helix</keyword>
<evidence type="ECO:0000313" key="4">
    <source>
        <dbReference type="Proteomes" id="UP001550628"/>
    </source>
</evidence>
<keyword evidence="4" id="KW-1185">Reference proteome</keyword>
<keyword evidence="2" id="KW-0472">Membrane</keyword>